<dbReference type="Pfam" id="PF18210">
    <property type="entry name" value="Knl1_RWD_C"/>
    <property type="match status" value="1"/>
</dbReference>
<accession>A0AAW2XDB4</accession>
<dbReference type="PANTHER" id="PTHR35707:SF1">
    <property type="entry name" value="SPC7 KINETOCHORE PROTEIN DOMAIN-CONTAINING PROTEIN"/>
    <property type="match status" value="1"/>
</dbReference>
<evidence type="ECO:0000313" key="2">
    <source>
        <dbReference type="EMBL" id="KAL0451229.1"/>
    </source>
</evidence>
<reference evidence="2" key="2">
    <citation type="journal article" date="2024" name="Plant">
        <title>Genomic evolution and insights into agronomic trait innovations of Sesamum species.</title>
        <authorList>
            <person name="Miao H."/>
            <person name="Wang L."/>
            <person name="Qu L."/>
            <person name="Liu H."/>
            <person name="Sun Y."/>
            <person name="Le M."/>
            <person name="Wang Q."/>
            <person name="Wei S."/>
            <person name="Zheng Y."/>
            <person name="Lin W."/>
            <person name="Duan Y."/>
            <person name="Cao H."/>
            <person name="Xiong S."/>
            <person name="Wang X."/>
            <person name="Wei L."/>
            <person name="Li C."/>
            <person name="Ma Q."/>
            <person name="Ju M."/>
            <person name="Zhao R."/>
            <person name="Li G."/>
            <person name="Mu C."/>
            <person name="Tian Q."/>
            <person name="Mei H."/>
            <person name="Zhang T."/>
            <person name="Gao T."/>
            <person name="Zhang H."/>
        </authorList>
    </citation>
    <scope>NUCLEOTIDE SEQUENCE</scope>
    <source>
        <strain evidence="2">KEN1</strain>
    </source>
</reference>
<sequence length="372" mass="41590">MLHLGVMPQNAVILHDPQRGKIVEVNSLLLQVVFEKAKLQLKNVQREKLLKRLQILSSRVQESLILRANILSNPLGTHTTNVLVNAVGDQSLSVTLKDGHEVWHEKLTAVRQAVEALDRKILNLKGTFHACCKLKAEQSCDDTIALINEQLIKRASCRFIRLDMQMWVVHSVGSVNGQHNVVLNYLDFIFQSIKVIVGPTSSAATSFKLNETNIIKNFPNLDACTTFTFVFNAESAARKYVGAKTLVQETQVTSSLLGTLLDVVEEVQLAQMQLQNLTHSNFSSPSDEQLDLMLCFFNFNSGRKVFLTLDMSCLKRGIYPSDVLPLQLPEPVNSQKCTLSGRIIDEISDAVKGVRIGYMRILRLCMCISQVI</sequence>
<feature type="domain" description="Knl1 C-terminal RWD" evidence="1">
    <location>
        <begin position="111"/>
        <end position="263"/>
    </location>
</feature>
<dbReference type="PANTHER" id="PTHR35707">
    <property type="entry name" value="OS06G0608100 PROTEIN"/>
    <property type="match status" value="1"/>
</dbReference>
<evidence type="ECO:0000259" key="1">
    <source>
        <dbReference type="Pfam" id="PF18210"/>
    </source>
</evidence>
<dbReference type="AlphaFoldDB" id="A0AAW2XDB4"/>
<protein>
    <recommendedName>
        <fullName evidence="1">Knl1 C-terminal RWD domain-containing protein</fullName>
    </recommendedName>
</protein>
<name>A0AAW2XDB4_9LAMI</name>
<organism evidence="2">
    <name type="scientific">Sesamum latifolium</name>
    <dbReference type="NCBI Taxonomy" id="2727402"/>
    <lineage>
        <taxon>Eukaryota</taxon>
        <taxon>Viridiplantae</taxon>
        <taxon>Streptophyta</taxon>
        <taxon>Embryophyta</taxon>
        <taxon>Tracheophyta</taxon>
        <taxon>Spermatophyta</taxon>
        <taxon>Magnoliopsida</taxon>
        <taxon>eudicotyledons</taxon>
        <taxon>Gunneridae</taxon>
        <taxon>Pentapetalae</taxon>
        <taxon>asterids</taxon>
        <taxon>lamiids</taxon>
        <taxon>Lamiales</taxon>
        <taxon>Pedaliaceae</taxon>
        <taxon>Sesamum</taxon>
    </lineage>
</organism>
<dbReference type="InterPro" id="IPR040850">
    <property type="entry name" value="Knl1_RWD_C"/>
</dbReference>
<dbReference type="EMBL" id="JACGWN010000004">
    <property type="protein sequence ID" value="KAL0451229.1"/>
    <property type="molecule type" value="Genomic_DNA"/>
</dbReference>
<proteinExistence type="predicted"/>
<gene>
    <name evidence="2" type="ORF">Slati_1101000</name>
</gene>
<reference evidence="2" key="1">
    <citation type="submission" date="2020-06" db="EMBL/GenBank/DDBJ databases">
        <authorList>
            <person name="Li T."/>
            <person name="Hu X."/>
            <person name="Zhang T."/>
            <person name="Song X."/>
            <person name="Zhang H."/>
            <person name="Dai N."/>
            <person name="Sheng W."/>
            <person name="Hou X."/>
            <person name="Wei L."/>
        </authorList>
    </citation>
    <scope>NUCLEOTIDE SEQUENCE</scope>
    <source>
        <strain evidence="2">KEN1</strain>
        <tissue evidence="2">Leaf</tissue>
    </source>
</reference>
<comment type="caution">
    <text evidence="2">The sequence shown here is derived from an EMBL/GenBank/DDBJ whole genome shotgun (WGS) entry which is preliminary data.</text>
</comment>